<dbReference type="OrthoDB" id="5674026at2"/>
<dbReference type="RefSeq" id="WP_160620701.1">
    <property type="nucleotide sequence ID" value="NZ_CP028271.1"/>
</dbReference>
<dbReference type="InterPro" id="IPR053165">
    <property type="entry name" value="HSI-I_assembly_Hcp1"/>
</dbReference>
<evidence type="ECO:0008006" key="3">
    <source>
        <dbReference type="Google" id="ProtNLM"/>
    </source>
</evidence>
<dbReference type="EMBL" id="CP028271">
    <property type="protein sequence ID" value="QHM70638.1"/>
    <property type="molecule type" value="Genomic_DNA"/>
</dbReference>
<dbReference type="InterPro" id="IPR008514">
    <property type="entry name" value="T6SS_Hcp"/>
</dbReference>
<keyword evidence="2" id="KW-1185">Reference proteome</keyword>
<proteinExistence type="predicted"/>
<reference evidence="1 2" key="1">
    <citation type="submission" date="2018-03" db="EMBL/GenBank/DDBJ databases">
        <title>Pantoea intestinalis SRCM103226 isolated form the mealworm.</title>
        <authorList>
            <person name="Jeong D.-Y."/>
            <person name="Kim J.W."/>
        </authorList>
    </citation>
    <scope>NUCLEOTIDE SEQUENCE [LARGE SCALE GENOMIC DNA]</scope>
    <source>
        <strain evidence="1 2">SRCM103226</strain>
    </source>
</reference>
<name>A0A6P1PXV7_9GAMM</name>
<dbReference type="AlphaFoldDB" id="A0A6P1PXV7"/>
<dbReference type="KEGG" id="mint:C7M51_00916"/>
<sequence>MKSMFLKIDGVTGESEDSAHQGWSDIQNYTWGVNRNGPGPGNSRYRNLTVYSQLDQATSATLLLATNGNYIKSITISLCKAGNGMLEFCRITLEHVLILGVNINGSDVTYDFEGDRVKFQYWKQTVAGIKGPESRMGWDIRNTTSFF</sequence>
<protein>
    <recommendedName>
        <fullName evidence="3">Major exported protein</fullName>
    </recommendedName>
</protein>
<evidence type="ECO:0000313" key="1">
    <source>
        <dbReference type="EMBL" id="QHM70638.1"/>
    </source>
</evidence>
<dbReference type="SUPFAM" id="SSF141452">
    <property type="entry name" value="Hcp1-like"/>
    <property type="match status" value="1"/>
</dbReference>
<accession>A0A6P1PXV7</accession>
<evidence type="ECO:0000313" key="2">
    <source>
        <dbReference type="Proteomes" id="UP000464053"/>
    </source>
</evidence>
<dbReference type="Pfam" id="PF05638">
    <property type="entry name" value="T6SS_HCP"/>
    <property type="match status" value="1"/>
</dbReference>
<dbReference type="InterPro" id="IPR036624">
    <property type="entry name" value="Hcp1-lik_sf"/>
</dbReference>
<dbReference type="Proteomes" id="UP000464053">
    <property type="component" value="Chromosome"/>
</dbReference>
<dbReference type="PANTHER" id="PTHR36152:SF5">
    <property type="entry name" value="PROTEIN HCP1"/>
    <property type="match status" value="1"/>
</dbReference>
<dbReference type="Gene3D" id="2.30.110.20">
    <property type="entry name" value="Hcp1-like"/>
    <property type="match status" value="1"/>
</dbReference>
<dbReference type="PANTHER" id="PTHR36152">
    <property type="entry name" value="CYTOPLASMIC PROTEIN-RELATED"/>
    <property type="match status" value="1"/>
</dbReference>
<organism evidence="1 2">
    <name type="scientific">Mixta intestinalis</name>
    <dbReference type="NCBI Taxonomy" id="1615494"/>
    <lineage>
        <taxon>Bacteria</taxon>
        <taxon>Pseudomonadati</taxon>
        <taxon>Pseudomonadota</taxon>
        <taxon>Gammaproteobacteria</taxon>
        <taxon>Enterobacterales</taxon>
        <taxon>Erwiniaceae</taxon>
        <taxon>Mixta</taxon>
    </lineage>
</organism>
<gene>
    <name evidence="1" type="ORF">C7M51_00916</name>
</gene>